<dbReference type="EMBL" id="PNYB01000034">
    <property type="protein sequence ID" value="PMS16602.1"/>
    <property type="molecule type" value="Genomic_DNA"/>
</dbReference>
<keyword evidence="1" id="KW-0732">Signal</keyword>
<comment type="caution">
    <text evidence="2">The sequence shown here is derived from an EMBL/GenBank/DDBJ whole genome shotgun (WGS) entry which is preliminary data.</text>
</comment>
<gene>
    <name evidence="2" type="ORF">C0Z19_25695</name>
</gene>
<proteinExistence type="predicted"/>
<evidence type="ECO:0000313" key="3">
    <source>
        <dbReference type="Proteomes" id="UP000235347"/>
    </source>
</evidence>
<organism evidence="2 3">
    <name type="scientific">Trinickia soli</name>
    <dbReference type="NCBI Taxonomy" id="380675"/>
    <lineage>
        <taxon>Bacteria</taxon>
        <taxon>Pseudomonadati</taxon>
        <taxon>Pseudomonadota</taxon>
        <taxon>Betaproteobacteria</taxon>
        <taxon>Burkholderiales</taxon>
        <taxon>Burkholderiaceae</taxon>
        <taxon>Trinickia</taxon>
    </lineage>
</organism>
<feature type="signal peptide" evidence="1">
    <location>
        <begin position="1"/>
        <end position="20"/>
    </location>
</feature>
<reference evidence="2 3" key="1">
    <citation type="submission" date="2018-01" db="EMBL/GenBank/DDBJ databases">
        <title>Whole genome analyses suggest that Burkholderia sensu lato contains two further novel genera in the rhizoxinica-symbiotica group Mycetohabitans gen. nov., and Trinickia gen. nov.: implications for the evolution of diazotrophy and nodulation in the Burkholderiaceae.</title>
        <authorList>
            <person name="Estrada-de los Santos P."/>
            <person name="Palmer M."/>
            <person name="Chavez-Ramirez B."/>
            <person name="Beukes C."/>
            <person name="Steenkamp E.T."/>
            <person name="Hirsch A.M."/>
            <person name="Manyaka P."/>
            <person name="Maluk M."/>
            <person name="Lafos M."/>
            <person name="Crook M."/>
            <person name="Gross E."/>
            <person name="Simon M.F."/>
            <person name="Bueno dos Reis Junior F."/>
            <person name="Poole P.S."/>
            <person name="Venter S.N."/>
            <person name="James E.K."/>
        </authorList>
    </citation>
    <scope>NUCLEOTIDE SEQUENCE [LARGE SCALE GENOMIC DNA]</scope>
    <source>
        <strain evidence="2 3">GP25-8</strain>
    </source>
</reference>
<protein>
    <recommendedName>
        <fullName evidence="4">MipA/OmpV family protein</fullName>
    </recommendedName>
</protein>
<keyword evidence="3" id="KW-1185">Reference proteome</keyword>
<feature type="chain" id="PRO_5014607746" description="MipA/OmpV family protein" evidence="1">
    <location>
        <begin position="21"/>
        <end position="236"/>
    </location>
</feature>
<dbReference type="RefSeq" id="WP_102612657.1">
    <property type="nucleotide sequence ID" value="NZ_CADIKD010000007.1"/>
</dbReference>
<evidence type="ECO:0008006" key="4">
    <source>
        <dbReference type="Google" id="ProtNLM"/>
    </source>
</evidence>
<dbReference type="Proteomes" id="UP000235347">
    <property type="component" value="Unassembled WGS sequence"/>
</dbReference>
<accession>A0A2N7VHI0</accession>
<dbReference type="AlphaFoldDB" id="A0A2N7VHI0"/>
<sequence length="236" mass="25375">MVWTHCIVAACALLPQAAAAAPNGWQFEVSGATGATTRGIVESDKTPTVGIGASWYPDPGGGFFIGASALTMRSTHFPETGAKIVADAGYMWRIDGDWSIQAIVSRYQFEHVPFAARLGYDEVALRGGWRDTVFASVTASPDTAFGPSPKSRSFSYDIAGRLPLAHGFSATAGIGYYDLRAQLGSGFVYADAGLTYEYGSMQLDLWYIGTRASTQMQAQIGALLAHRWVADVIWHF</sequence>
<evidence type="ECO:0000256" key="1">
    <source>
        <dbReference type="SAM" id="SignalP"/>
    </source>
</evidence>
<evidence type="ECO:0000313" key="2">
    <source>
        <dbReference type="EMBL" id="PMS16602.1"/>
    </source>
</evidence>
<name>A0A2N7VHI0_9BURK</name>